<feature type="transmembrane region" description="Helical" evidence="2">
    <location>
        <begin position="158"/>
        <end position="183"/>
    </location>
</feature>
<keyword evidence="3" id="KW-0732">Signal</keyword>
<proteinExistence type="predicted"/>
<keyword evidence="2" id="KW-1133">Transmembrane helix</keyword>
<reference evidence="4" key="1">
    <citation type="journal article" date="2013" name="Genetics">
        <title>The draft genome and transcriptome of Panagrellus redivivus are shaped by the harsh demands of a free-living lifestyle.</title>
        <authorList>
            <person name="Srinivasan J."/>
            <person name="Dillman A.R."/>
            <person name="Macchietto M.G."/>
            <person name="Heikkinen L."/>
            <person name="Lakso M."/>
            <person name="Fracchia K.M."/>
            <person name="Antoshechkin I."/>
            <person name="Mortazavi A."/>
            <person name="Wong G."/>
            <person name="Sternberg P.W."/>
        </authorList>
    </citation>
    <scope>NUCLEOTIDE SEQUENCE [LARGE SCALE GENOMIC DNA]</scope>
    <source>
        <strain evidence="4">MT8872</strain>
    </source>
</reference>
<evidence type="ECO:0000313" key="5">
    <source>
        <dbReference type="WBParaSite" id="Pan_g18910.t1"/>
    </source>
</evidence>
<keyword evidence="2" id="KW-0472">Membrane</keyword>
<feature type="compositionally biased region" description="Low complexity" evidence="1">
    <location>
        <begin position="317"/>
        <end position="328"/>
    </location>
</feature>
<keyword evidence="4" id="KW-1185">Reference proteome</keyword>
<dbReference type="WBParaSite" id="Pan_g18910.t1">
    <property type="protein sequence ID" value="Pan_g18910.t1"/>
    <property type="gene ID" value="Pan_g18910"/>
</dbReference>
<accession>A0A7E4VCW3</accession>
<dbReference type="AlphaFoldDB" id="A0A7E4VCW3"/>
<feature type="region of interest" description="Disordered" evidence="1">
    <location>
        <begin position="281"/>
        <end position="337"/>
    </location>
</feature>
<feature type="compositionally biased region" description="Pro residues" evidence="1">
    <location>
        <begin position="288"/>
        <end position="302"/>
    </location>
</feature>
<evidence type="ECO:0000256" key="2">
    <source>
        <dbReference type="SAM" id="Phobius"/>
    </source>
</evidence>
<name>A0A7E4VCW3_PANRE</name>
<organism evidence="4 5">
    <name type="scientific">Panagrellus redivivus</name>
    <name type="common">Microworm</name>
    <dbReference type="NCBI Taxonomy" id="6233"/>
    <lineage>
        <taxon>Eukaryota</taxon>
        <taxon>Metazoa</taxon>
        <taxon>Ecdysozoa</taxon>
        <taxon>Nematoda</taxon>
        <taxon>Chromadorea</taxon>
        <taxon>Rhabditida</taxon>
        <taxon>Tylenchina</taxon>
        <taxon>Panagrolaimomorpha</taxon>
        <taxon>Panagrolaimoidea</taxon>
        <taxon>Panagrolaimidae</taxon>
        <taxon>Panagrellus</taxon>
    </lineage>
</organism>
<evidence type="ECO:0000256" key="3">
    <source>
        <dbReference type="SAM" id="SignalP"/>
    </source>
</evidence>
<evidence type="ECO:0000313" key="4">
    <source>
        <dbReference type="Proteomes" id="UP000492821"/>
    </source>
</evidence>
<protein>
    <submittedName>
        <fullName evidence="5">CUB domain-containing protein</fullName>
    </submittedName>
</protein>
<sequence length="404" mass="44528">MHLVDVVFILLTVIQCGSARVELQKGVNQTVTFEGQELEIQVKRESKSVSFLVICFESTPEMSNKFCPKGYAMFSNSIDVNQMKRVFKIDRQGRLTENSHPLTVAGAMKFKDDGALNILVQELPDDASVILPHAEKWVPKKKSENKEKQKKSTSNATMYISIACCVLVALILIAIGVAFYVFIIRKKCKSNQVPVVPPEEYQCEIRDETPETVGVPTSPVFVEPEIRIHTPSQSPATPATEGMVKGPNEKALMPIVVAPPPPPKQKTEAVSKLAPPPPIAVTKAVAPAPEPMNPPSTPPSPVFPVNAKAPEPPAKPTPASAPKSKSPSRQCPEGPKSRSAKLKLFWVAFSHSLGLANRQIEVFPEKFDPKCSSYFTSLRRFKAKKCRPKWQQCLQNGYVQDPPR</sequence>
<evidence type="ECO:0000256" key="1">
    <source>
        <dbReference type="SAM" id="MobiDB-lite"/>
    </source>
</evidence>
<feature type="signal peptide" evidence="3">
    <location>
        <begin position="1"/>
        <end position="19"/>
    </location>
</feature>
<dbReference type="Proteomes" id="UP000492821">
    <property type="component" value="Unassembled WGS sequence"/>
</dbReference>
<feature type="chain" id="PRO_5028849349" evidence="3">
    <location>
        <begin position="20"/>
        <end position="404"/>
    </location>
</feature>
<keyword evidence="2" id="KW-0812">Transmembrane</keyword>
<reference evidence="5" key="2">
    <citation type="submission" date="2020-10" db="UniProtKB">
        <authorList>
            <consortium name="WormBaseParasite"/>
        </authorList>
    </citation>
    <scope>IDENTIFICATION</scope>
</reference>